<comment type="function">
    <text evidence="7">Catalyzes the transfer of a ribosyl phosphate group from 5-phosphoribose 1-diphosphate to orotate, leading to the formation of orotidine monophosphate (OMP).</text>
</comment>
<dbReference type="Gene3D" id="3.40.50.2020">
    <property type="match status" value="1"/>
</dbReference>
<dbReference type="AlphaFoldDB" id="I4ENL8"/>
<dbReference type="InterPro" id="IPR000836">
    <property type="entry name" value="PRTase_dom"/>
</dbReference>
<gene>
    <name evidence="7 9" type="primary">pyrE</name>
    <name evidence="9" type="ORF">NITHO_970007</name>
</gene>
<dbReference type="CDD" id="cd06223">
    <property type="entry name" value="PRTases_typeI"/>
    <property type="match status" value="1"/>
</dbReference>
<evidence type="ECO:0000256" key="4">
    <source>
        <dbReference type="ARBA" id="ARBA00022679"/>
    </source>
</evidence>
<comment type="caution">
    <text evidence="9">The sequence shown here is derived from an EMBL/GenBank/DDBJ whole genome shotgun (WGS) entry which is preliminary data.</text>
</comment>
<feature type="binding site" description="in other chain" evidence="7">
    <location>
        <begin position="123"/>
        <end position="131"/>
    </location>
    <ligand>
        <name>5-phospho-alpha-D-ribose 1-diphosphate</name>
        <dbReference type="ChEBI" id="CHEBI:58017"/>
        <note>ligand shared between dimeric partners</note>
    </ligand>
</feature>
<keyword evidence="6 7" id="KW-0665">Pyrimidine biosynthesis</keyword>
<proteinExistence type="inferred from homology"/>
<evidence type="ECO:0000259" key="8">
    <source>
        <dbReference type="Pfam" id="PF00156"/>
    </source>
</evidence>
<reference evidence="9 10" key="1">
    <citation type="journal article" date="2012" name="ISME J.">
        <title>Nitrification expanded: discovery, physiology and genomics of a nitrite-oxidizing bacterium from the phylum Chloroflexi.</title>
        <authorList>
            <person name="Sorokin D.Y."/>
            <person name="Lucker S."/>
            <person name="Vejmelkova D."/>
            <person name="Kostrikina N.A."/>
            <person name="Kleerebezem R."/>
            <person name="Rijpstra W.I."/>
            <person name="Damste J.S."/>
            <person name="Le Paslier D."/>
            <person name="Muyzer G."/>
            <person name="Wagner M."/>
            <person name="van Loosdrecht M.C."/>
            <person name="Daims H."/>
        </authorList>
    </citation>
    <scope>NUCLEOTIDE SEQUENCE [LARGE SCALE GENOMIC DNA]</scope>
    <source>
        <strain evidence="10">none</strain>
    </source>
</reference>
<dbReference type="Pfam" id="PF00156">
    <property type="entry name" value="Pribosyltran"/>
    <property type="match status" value="1"/>
</dbReference>
<evidence type="ECO:0000256" key="1">
    <source>
        <dbReference type="ARBA" id="ARBA00004889"/>
    </source>
</evidence>
<keyword evidence="4 7" id="KW-0808">Transferase</keyword>
<dbReference type="GO" id="GO:0004588">
    <property type="term" value="F:orotate phosphoribosyltransferase activity"/>
    <property type="evidence" value="ECO:0007669"/>
    <property type="project" value="UniProtKB-UniRule"/>
</dbReference>
<dbReference type="NCBIfam" id="TIGR01367">
    <property type="entry name" value="pyrE_Therm"/>
    <property type="match status" value="1"/>
</dbReference>
<evidence type="ECO:0000256" key="7">
    <source>
        <dbReference type="HAMAP-Rule" id="MF_01208"/>
    </source>
</evidence>
<dbReference type="InterPro" id="IPR029057">
    <property type="entry name" value="PRTase-like"/>
</dbReference>
<dbReference type="HAMAP" id="MF_01208">
    <property type="entry name" value="PyrE"/>
    <property type="match status" value="1"/>
</dbReference>
<organism evidence="9 10">
    <name type="scientific">Nitrolancea hollandica Lb</name>
    <dbReference type="NCBI Taxonomy" id="1129897"/>
    <lineage>
        <taxon>Bacteria</taxon>
        <taxon>Pseudomonadati</taxon>
        <taxon>Thermomicrobiota</taxon>
        <taxon>Thermomicrobia</taxon>
        <taxon>Sphaerobacterales</taxon>
        <taxon>Sphaerobacterineae</taxon>
        <taxon>Sphaerobacteraceae</taxon>
        <taxon>Nitrolancea</taxon>
    </lineage>
</organism>
<dbReference type="EC" id="2.4.2.10" evidence="2 7"/>
<evidence type="ECO:0000256" key="3">
    <source>
        <dbReference type="ARBA" id="ARBA00022676"/>
    </source>
</evidence>
<dbReference type="GO" id="GO:0000287">
    <property type="term" value="F:magnesium ion binding"/>
    <property type="evidence" value="ECO:0007669"/>
    <property type="project" value="UniProtKB-UniRule"/>
</dbReference>
<comment type="similarity">
    <text evidence="7">Belongs to the purine/pyrimidine phosphoribosyltransferase family. PyrE subfamily.</text>
</comment>
<dbReference type="InterPro" id="IPR023031">
    <property type="entry name" value="OPRT"/>
</dbReference>
<comment type="pathway">
    <text evidence="1 7">Pyrimidine metabolism; UMP biosynthesis via de novo pathway; UMP from orotate: step 1/2.</text>
</comment>
<dbReference type="PANTHER" id="PTHR19278:SF9">
    <property type="entry name" value="URIDINE 5'-MONOPHOSPHATE SYNTHASE"/>
    <property type="match status" value="1"/>
</dbReference>
<keyword evidence="5 7" id="KW-0460">Magnesium</keyword>
<protein>
    <recommendedName>
        <fullName evidence="2 7">Orotate phosphoribosyltransferase</fullName>
        <shortName evidence="7">OPRT</shortName>
        <shortName evidence="7">OPRTase</shortName>
        <ecNumber evidence="2 7">2.4.2.10</ecNumber>
    </recommendedName>
</protein>
<dbReference type="UniPathway" id="UPA00070">
    <property type="reaction ID" value="UER00119"/>
</dbReference>
<keyword evidence="10" id="KW-1185">Reference proteome</keyword>
<comment type="caution">
    <text evidence="7">Lacks conserved residue(s) required for the propagation of feature annotation.</text>
</comment>
<feature type="domain" description="Phosphoribosyltransferase" evidence="8">
    <location>
        <begin position="44"/>
        <end position="166"/>
    </location>
</feature>
<evidence type="ECO:0000256" key="2">
    <source>
        <dbReference type="ARBA" id="ARBA00011971"/>
    </source>
</evidence>
<evidence type="ECO:0000313" key="10">
    <source>
        <dbReference type="Proteomes" id="UP000004221"/>
    </source>
</evidence>
<comment type="cofactor">
    <cofactor evidence="7">
        <name>Mg(2+)</name>
        <dbReference type="ChEBI" id="CHEBI:18420"/>
    </cofactor>
</comment>
<dbReference type="SUPFAM" id="SSF53271">
    <property type="entry name" value="PRTase-like"/>
    <property type="match status" value="1"/>
</dbReference>
<dbReference type="OrthoDB" id="9783570at2"/>
<dbReference type="EMBL" id="CAGS01000734">
    <property type="protein sequence ID" value="CCF86281.1"/>
    <property type="molecule type" value="Genomic_DNA"/>
</dbReference>
<comment type="subunit">
    <text evidence="7">Homodimer.</text>
</comment>
<feature type="binding site" evidence="7">
    <location>
        <position position="127"/>
    </location>
    <ligand>
        <name>orotate</name>
        <dbReference type="ChEBI" id="CHEBI:30839"/>
    </ligand>
</feature>
<sequence length="206" mass="21667">MIGGGVEDGFDLEGMLRDVGAVKEGHFLLASGRHSDRYVEKFDLLRNPRATERCLAVLAQAIQGERIDVVAGPTTGGVLLAFELARQLGVPAAYAEPTSGGGPGREFRRGTRFTPGARVLVVDDILTTGKSIRETLAALEAHDVEVTRIAVLVDRSGGTSANLNYPLLALTTMDIATWEPSGCPLCRENVPLVKPGTSAVNSAAAG</sequence>
<accession>I4ENL8</accession>
<dbReference type="Proteomes" id="UP000004221">
    <property type="component" value="Unassembled WGS sequence"/>
</dbReference>
<feature type="binding site" evidence="7">
    <location>
        <position position="155"/>
    </location>
    <ligand>
        <name>orotate</name>
        <dbReference type="ChEBI" id="CHEBI:30839"/>
    </ligand>
</feature>
<comment type="catalytic activity">
    <reaction evidence="7">
        <text>orotidine 5'-phosphate + diphosphate = orotate + 5-phospho-alpha-D-ribose 1-diphosphate</text>
        <dbReference type="Rhea" id="RHEA:10380"/>
        <dbReference type="ChEBI" id="CHEBI:30839"/>
        <dbReference type="ChEBI" id="CHEBI:33019"/>
        <dbReference type="ChEBI" id="CHEBI:57538"/>
        <dbReference type="ChEBI" id="CHEBI:58017"/>
        <dbReference type="EC" id="2.4.2.10"/>
    </reaction>
</comment>
<evidence type="ECO:0000256" key="5">
    <source>
        <dbReference type="ARBA" id="ARBA00022842"/>
    </source>
</evidence>
<name>I4ENL8_9BACT</name>
<dbReference type="GO" id="GO:0044205">
    <property type="term" value="P:'de novo' UMP biosynthetic process"/>
    <property type="evidence" value="ECO:0007669"/>
    <property type="project" value="UniProtKB-UniRule"/>
</dbReference>
<keyword evidence="3 7" id="KW-0328">Glycosyltransferase</keyword>
<dbReference type="GO" id="GO:0019856">
    <property type="term" value="P:pyrimidine nucleobase biosynthetic process"/>
    <property type="evidence" value="ECO:0007669"/>
    <property type="project" value="InterPro"/>
</dbReference>
<dbReference type="PANTHER" id="PTHR19278">
    <property type="entry name" value="OROTATE PHOSPHORIBOSYLTRANSFERASE"/>
    <property type="match status" value="1"/>
</dbReference>
<evidence type="ECO:0000256" key="6">
    <source>
        <dbReference type="ARBA" id="ARBA00022975"/>
    </source>
</evidence>
<dbReference type="InterPro" id="IPR006273">
    <property type="entry name" value="Orotate_PRibTrfase_bac"/>
</dbReference>
<evidence type="ECO:0000313" key="9">
    <source>
        <dbReference type="EMBL" id="CCF86281.1"/>
    </source>
</evidence>